<protein>
    <submittedName>
        <fullName evidence="2">Uncharacterized protein</fullName>
    </submittedName>
</protein>
<evidence type="ECO:0000313" key="2">
    <source>
        <dbReference type="EMBL" id="TNM53567.1"/>
    </source>
</evidence>
<organism evidence="2 3">
    <name type="scientific">Brevibacterium sediminis</name>
    <dbReference type="NCBI Taxonomy" id="1857024"/>
    <lineage>
        <taxon>Bacteria</taxon>
        <taxon>Bacillati</taxon>
        <taxon>Actinomycetota</taxon>
        <taxon>Actinomycetes</taxon>
        <taxon>Micrococcales</taxon>
        <taxon>Brevibacteriaceae</taxon>
        <taxon>Brevibacterium</taxon>
    </lineage>
</organism>
<dbReference type="RefSeq" id="WP_139469501.1">
    <property type="nucleotide sequence ID" value="NZ_VDMQ01000009.1"/>
</dbReference>
<dbReference type="AlphaFoldDB" id="A0A5C4WZ79"/>
<dbReference type="EMBL" id="VDMQ01000009">
    <property type="protein sequence ID" value="TNM53567.1"/>
    <property type="molecule type" value="Genomic_DNA"/>
</dbReference>
<evidence type="ECO:0000313" key="3">
    <source>
        <dbReference type="Proteomes" id="UP000314223"/>
    </source>
</evidence>
<proteinExistence type="predicted"/>
<name>A0A5C4WZ79_9MICO</name>
<evidence type="ECO:0000256" key="1">
    <source>
        <dbReference type="SAM" id="MobiDB-lite"/>
    </source>
</evidence>
<feature type="region of interest" description="Disordered" evidence="1">
    <location>
        <begin position="1"/>
        <end position="24"/>
    </location>
</feature>
<accession>A0A5C4WZ79</accession>
<dbReference type="Proteomes" id="UP000314223">
    <property type="component" value="Unassembled WGS sequence"/>
</dbReference>
<comment type="caution">
    <text evidence="2">The sequence shown here is derived from an EMBL/GenBank/DDBJ whole genome shotgun (WGS) entry which is preliminary data.</text>
</comment>
<gene>
    <name evidence="2" type="ORF">FHQ09_14355</name>
</gene>
<sequence>MSKTQLKLYSKPRGAGDQTSGGRGKLLRATTDLTRIQVLVRETLQNSWDAADLDDWVPAYGVHIYRPSDEAKRVLTDSIFAELPPSLEVLEQSLQDPDMHVMEIYDRGTTGLNGPVRASEAADPDSPNNFNAFVFDIGTTKSDGASGGTFGFGKTATFEVSHAHSVVYWSVCATASGDLEHRLIASTLHEPYDQDGARYTGAHWWGDPDDAEIVPLRGDAAQMLGEALFKTTFGEDETGTSILVIDPEMTDVKDSDLETVAERRPVRSDAEADILVEEIVEALADNAWPKVVYAGGEYPPMLFEIFRRDEQLEVAAKIRSHYTRYSKSLTEIRKTLDQLEGPTDESADFQVLKSSPPIPINLRPARSFDAPHSAFFGERTDSVSGYLHLMLTLDSSAGAVGGNKDSVGASPCNQLCLMRSKAEFVVYYDKIVDIELDGLQWTGVFKPTPECDHHFASSEPPTHDAWTPNTAESEISSYVVRRTIEQVRKKTRDFLEAQQGEIKAANRSVRDVSAALRSFMPISVFDSASDLAADRRRNSGSGKKGSNSPEVVVTSVAQDDQAACYRVEFAVKSPKGSAVAVKALPSARTADGRMNLEDREYQVEWAGQTRGIKNEKTAVYRAGAHGELKLRTTAPIAIELDFRVEAIG</sequence>
<reference evidence="2 3" key="1">
    <citation type="submission" date="2019-06" db="EMBL/GenBank/DDBJ databases">
        <authorList>
            <person name="Mardanova A.M."/>
            <person name="Pudova D.S."/>
            <person name="Shagimardanova E.I."/>
            <person name="Gogoleva N.E."/>
            <person name="Lutfullin M.T."/>
            <person name="Hadieva G.F."/>
            <person name="Sharipova M.R."/>
        </authorList>
    </citation>
    <scope>NUCLEOTIDE SEQUENCE [LARGE SCALE GENOMIC DNA]</scope>
    <source>
        <strain evidence="2 3">MG-1</strain>
    </source>
</reference>